<feature type="region of interest" description="Disordered" evidence="1">
    <location>
        <begin position="17"/>
        <end position="43"/>
    </location>
</feature>
<dbReference type="EMBL" id="SMKU01000003">
    <property type="protein sequence ID" value="TDD97209.1"/>
    <property type="molecule type" value="Genomic_DNA"/>
</dbReference>
<dbReference type="AlphaFoldDB" id="A0A4R5CE11"/>
<comment type="caution">
    <text evidence="2">The sequence shown here is derived from an EMBL/GenBank/DDBJ whole genome shotgun (WGS) entry which is preliminary data.</text>
</comment>
<keyword evidence="3" id="KW-1185">Reference proteome</keyword>
<protein>
    <submittedName>
        <fullName evidence="2">Uncharacterized protein</fullName>
    </submittedName>
</protein>
<name>A0A4R5CE11_9ACTN</name>
<evidence type="ECO:0000313" key="2">
    <source>
        <dbReference type="EMBL" id="TDD97209.1"/>
    </source>
</evidence>
<gene>
    <name evidence="2" type="ORF">E1298_01870</name>
</gene>
<feature type="compositionally biased region" description="Basic and acidic residues" evidence="1">
    <location>
        <begin position="29"/>
        <end position="43"/>
    </location>
</feature>
<sequence>MEIQIFRRWYKWEDGADEPTTTREEEETHDAKHIESVRDDQGDWRYDANGNPDEWVPASLVEAVASLINDEYVTAVSDSPWNVGAWYIASAESPSPTTGERCEVTVHIHGATPEQEEAIYKEVTKTWTWSH</sequence>
<evidence type="ECO:0000313" key="3">
    <source>
        <dbReference type="Proteomes" id="UP000294513"/>
    </source>
</evidence>
<dbReference type="Proteomes" id="UP000294513">
    <property type="component" value="Unassembled WGS sequence"/>
</dbReference>
<dbReference type="RefSeq" id="WP_131888969.1">
    <property type="nucleotide sequence ID" value="NZ_SMKU01000003.1"/>
</dbReference>
<accession>A0A4R5CE11</accession>
<proteinExistence type="predicted"/>
<organism evidence="2 3">
    <name type="scientific">Actinomadura rubrisoli</name>
    <dbReference type="NCBI Taxonomy" id="2530368"/>
    <lineage>
        <taxon>Bacteria</taxon>
        <taxon>Bacillati</taxon>
        <taxon>Actinomycetota</taxon>
        <taxon>Actinomycetes</taxon>
        <taxon>Streptosporangiales</taxon>
        <taxon>Thermomonosporaceae</taxon>
        <taxon>Actinomadura</taxon>
    </lineage>
</organism>
<evidence type="ECO:0000256" key="1">
    <source>
        <dbReference type="SAM" id="MobiDB-lite"/>
    </source>
</evidence>
<reference evidence="2 3" key="1">
    <citation type="submission" date="2019-03" db="EMBL/GenBank/DDBJ databases">
        <title>Draft genome sequences of novel Actinobacteria.</title>
        <authorList>
            <person name="Sahin N."/>
            <person name="Ay H."/>
            <person name="Saygin H."/>
        </authorList>
    </citation>
    <scope>NUCLEOTIDE SEQUENCE [LARGE SCALE GENOMIC DNA]</scope>
    <source>
        <strain evidence="2 3">H3C3</strain>
    </source>
</reference>